<accession>A0A6P2BMW0</accession>
<dbReference type="AlphaFoldDB" id="A0A6P2BMW0"/>
<dbReference type="InterPro" id="IPR013022">
    <property type="entry name" value="Xyl_isomerase-like_TIM-brl"/>
</dbReference>
<dbReference type="Pfam" id="PF01261">
    <property type="entry name" value="AP_endonuc_2"/>
    <property type="match status" value="1"/>
</dbReference>
<dbReference type="PANTHER" id="PTHR12110:SF52">
    <property type="entry name" value="XYLOSE ISOMERASE"/>
    <property type="match status" value="1"/>
</dbReference>
<protein>
    <submittedName>
        <fullName evidence="2">Sugar phosphate isomerase/epimerase</fullName>
    </submittedName>
</protein>
<evidence type="ECO:0000313" key="2">
    <source>
        <dbReference type="EMBL" id="TVY98979.1"/>
    </source>
</evidence>
<keyword evidence="3" id="KW-1185">Reference proteome</keyword>
<organism evidence="2 3">
    <name type="scientific">Trebonia kvetii</name>
    <dbReference type="NCBI Taxonomy" id="2480626"/>
    <lineage>
        <taxon>Bacteria</taxon>
        <taxon>Bacillati</taxon>
        <taxon>Actinomycetota</taxon>
        <taxon>Actinomycetes</taxon>
        <taxon>Streptosporangiales</taxon>
        <taxon>Treboniaceae</taxon>
        <taxon>Trebonia</taxon>
    </lineage>
</organism>
<comment type="caution">
    <text evidence="2">The sequence shown here is derived from an EMBL/GenBank/DDBJ whole genome shotgun (WGS) entry which is preliminary data.</text>
</comment>
<dbReference type="SUPFAM" id="SSF51658">
    <property type="entry name" value="Xylose isomerase-like"/>
    <property type="match status" value="1"/>
</dbReference>
<dbReference type="PANTHER" id="PTHR12110">
    <property type="entry name" value="HYDROXYPYRUVATE ISOMERASE"/>
    <property type="match status" value="1"/>
</dbReference>
<dbReference type="Gene3D" id="3.20.20.150">
    <property type="entry name" value="Divalent-metal-dependent TIM barrel enzymes"/>
    <property type="match status" value="1"/>
</dbReference>
<evidence type="ECO:0000313" key="3">
    <source>
        <dbReference type="Proteomes" id="UP000460272"/>
    </source>
</evidence>
<dbReference type="RefSeq" id="WP_145862399.1">
    <property type="nucleotide sequence ID" value="NZ_RPFW01000016.1"/>
</dbReference>
<proteinExistence type="predicted"/>
<dbReference type="InterPro" id="IPR050312">
    <property type="entry name" value="IolE/XylAMocC-like"/>
</dbReference>
<name>A0A6P2BMW0_9ACTN</name>
<dbReference type="InterPro" id="IPR036237">
    <property type="entry name" value="Xyl_isomerase-like_sf"/>
</dbReference>
<gene>
    <name evidence="2" type="ORF">EAS64_42510</name>
</gene>
<feature type="domain" description="Xylose isomerase-like TIM barrel" evidence="1">
    <location>
        <begin position="37"/>
        <end position="295"/>
    </location>
</feature>
<dbReference type="Proteomes" id="UP000460272">
    <property type="component" value="Unassembled WGS sequence"/>
</dbReference>
<dbReference type="OrthoDB" id="3325478at2"/>
<dbReference type="EMBL" id="RPFW01000016">
    <property type="protein sequence ID" value="TVY98979.1"/>
    <property type="molecule type" value="Genomic_DNA"/>
</dbReference>
<sequence>MPDDWTIAAAMLPFPSVLPDGTLVQDAPAERWHYSLSEVAALGFRHVDPTDSWLRVGDLTAARRKELHDVLAGLGLTMPAISTARRSVIDPAHGEENLAYCHRVLEAAPEFGATTVSVGLFQALTDRQREVLWFWTVPGASDPDDQDTWELAVARFRDLGRHAADLGLNLSLEMYEDTYLGTADSAVRLVTDIGLPNVGLNPDLGNLVRLQRPVEHWQSMLDKTLPYTNYWHVKNYYRSEDPASGIVLTHPAPMEFGVINYRSAIAQAIGLGYTGAFCAEHYGGDGLAVAARNRDYLQTLLVGSSA</sequence>
<evidence type="ECO:0000259" key="1">
    <source>
        <dbReference type="Pfam" id="PF01261"/>
    </source>
</evidence>
<keyword evidence="2" id="KW-0413">Isomerase</keyword>
<reference evidence="2 3" key="1">
    <citation type="submission" date="2018-11" db="EMBL/GenBank/DDBJ databases">
        <title>Trebonia kvetii gen.nov., sp.nov., a novel acidophilic actinobacterium, and proposal of the new actinobacterial family Treboniaceae fam. nov.</title>
        <authorList>
            <person name="Rapoport D."/>
            <person name="Sagova-Mareckova M."/>
            <person name="Sedlacek I."/>
            <person name="Provaznik J."/>
            <person name="Kralova S."/>
            <person name="Pavlinic D."/>
            <person name="Benes V."/>
            <person name="Kopecky J."/>
        </authorList>
    </citation>
    <scope>NUCLEOTIDE SEQUENCE [LARGE SCALE GENOMIC DNA]</scope>
    <source>
        <strain evidence="2 3">15Tr583</strain>
    </source>
</reference>
<dbReference type="GO" id="GO:0016853">
    <property type="term" value="F:isomerase activity"/>
    <property type="evidence" value="ECO:0007669"/>
    <property type="project" value="UniProtKB-KW"/>
</dbReference>